<keyword evidence="1" id="KW-1133">Transmembrane helix</keyword>
<dbReference type="RefSeq" id="WP_284299528.1">
    <property type="nucleotide sequence ID" value="NZ_BSVA01000001.1"/>
</dbReference>
<evidence type="ECO:0000256" key="1">
    <source>
        <dbReference type="SAM" id="Phobius"/>
    </source>
</evidence>
<keyword evidence="1" id="KW-0812">Transmembrane</keyword>
<gene>
    <name evidence="2" type="ORF">GCM10025869_17960</name>
</gene>
<proteinExistence type="predicted"/>
<keyword evidence="3" id="KW-1185">Reference proteome</keyword>
<accession>A0ABQ6JU75</accession>
<evidence type="ECO:0000313" key="3">
    <source>
        <dbReference type="Proteomes" id="UP001157069"/>
    </source>
</evidence>
<feature type="transmembrane region" description="Helical" evidence="1">
    <location>
        <begin position="45"/>
        <end position="65"/>
    </location>
</feature>
<keyword evidence="1" id="KW-0472">Membrane</keyword>
<comment type="caution">
    <text evidence="2">The sequence shown here is derived from an EMBL/GenBank/DDBJ whole genome shotgun (WGS) entry which is preliminary data.</text>
</comment>
<name>A0ABQ6JU75_9MICO</name>
<feature type="transmembrane region" description="Helical" evidence="1">
    <location>
        <begin position="12"/>
        <end position="33"/>
    </location>
</feature>
<dbReference type="Proteomes" id="UP001157069">
    <property type="component" value="Unassembled WGS sequence"/>
</dbReference>
<evidence type="ECO:0000313" key="2">
    <source>
        <dbReference type="EMBL" id="GMA91267.1"/>
    </source>
</evidence>
<reference evidence="3" key="1">
    <citation type="journal article" date="2019" name="Int. J. Syst. Evol. Microbiol.">
        <title>The Global Catalogue of Microorganisms (GCM) 10K type strain sequencing project: providing services to taxonomists for standard genome sequencing and annotation.</title>
        <authorList>
            <consortium name="The Broad Institute Genomics Platform"/>
            <consortium name="The Broad Institute Genome Sequencing Center for Infectious Disease"/>
            <person name="Wu L."/>
            <person name="Ma J."/>
        </authorList>
    </citation>
    <scope>NUCLEOTIDE SEQUENCE [LARGE SCALE GENOMIC DNA]</scope>
    <source>
        <strain evidence="3">NBRC 108755</strain>
    </source>
</reference>
<protein>
    <submittedName>
        <fullName evidence="2">Uncharacterized protein</fullName>
    </submittedName>
</protein>
<dbReference type="EMBL" id="BSVA01000001">
    <property type="protein sequence ID" value="GMA91267.1"/>
    <property type="molecule type" value="Genomic_DNA"/>
</dbReference>
<sequence length="72" mass="7567">MQSRRRATPRILVVGLLAPGAIVFLVGMGVLIGQFVSGEPDDSPAAWFLAAILFALLGAIVGHAVRPRRSAD</sequence>
<organism evidence="2 3">
    <name type="scientific">Homoserinibacter gongjuensis</name>
    <dbReference type="NCBI Taxonomy" id="1162968"/>
    <lineage>
        <taxon>Bacteria</taxon>
        <taxon>Bacillati</taxon>
        <taxon>Actinomycetota</taxon>
        <taxon>Actinomycetes</taxon>
        <taxon>Micrococcales</taxon>
        <taxon>Microbacteriaceae</taxon>
        <taxon>Homoserinibacter</taxon>
    </lineage>
</organism>